<reference evidence="1" key="1">
    <citation type="submission" date="2020-09" db="EMBL/GenBank/DDBJ databases">
        <authorList>
            <person name="Yoon J.-W."/>
        </authorList>
    </citation>
    <scope>NUCLEOTIDE SEQUENCE</scope>
    <source>
        <strain evidence="1">KMU-158</strain>
    </source>
</reference>
<organism evidence="1 2">
    <name type="scientific">Spongiibacter pelagi</name>
    <dbReference type="NCBI Taxonomy" id="2760804"/>
    <lineage>
        <taxon>Bacteria</taxon>
        <taxon>Pseudomonadati</taxon>
        <taxon>Pseudomonadota</taxon>
        <taxon>Gammaproteobacteria</taxon>
        <taxon>Cellvibrionales</taxon>
        <taxon>Spongiibacteraceae</taxon>
        <taxon>Spongiibacter</taxon>
    </lineage>
</organism>
<comment type="caution">
    <text evidence="1">The sequence shown here is derived from an EMBL/GenBank/DDBJ whole genome shotgun (WGS) entry which is preliminary data.</text>
</comment>
<evidence type="ECO:0000313" key="1">
    <source>
        <dbReference type="EMBL" id="MBD2857696.1"/>
    </source>
</evidence>
<sequence>MAQTETQNSSIFNQAHRAGQQITSTGLRRSEWWLNVNYAEVIEIKDAVGLGSLRTRLAS</sequence>
<protein>
    <submittedName>
        <fullName evidence="1">Uncharacterized protein</fullName>
    </submittedName>
</protein>
<dbReference type="RefSeq" id="WP_190761918.1">
    <property type="nucleotide sequence ID" value="NZ_JACXLD010000001.1"/>
</dbReference>
<dbReference type="EMBL" id="JACXLD010000001">
    <property type="protein sequence ID" value="MBD2857696.1"/>
    <property type="molecule type" value="Genomic_DNA"/>
</dbReference>
<dbReference type="Proteomes" id="UP000610558">
    <property type="component" value="Unassembled WGS sequence"/>
</dbReference>
<name>A0A927C130_9GAMM</name>
<proteinExistence type="predicted"/>
<gene>
    <name evidence="1" type="ORF">IB286_01665</name>
</gene>
<keyword evidence="2" id="KW-1185">Reference proteome</keyword>
<dbReference type="AlphaFoldDB" id="A0A927C130"/>
<accession>A0A927C130</accession>
<evidence type="ECO:0000313" key="2">
    <source>
        <dbReference type="Proteomes" id="UP000610558"/>
    </source>
</evidence>